<dbReference type="RefSeq" id="WP_038087236.1">
    <property type="nucleotide sequence ID" value="NZ_JQSG02000001.1"/>
</dbReference>
<dbReference type="InterPro" id="IPR008949">
    <property type="entry name" value="Isoprenoid_synthase_dom_sf"/>
</dbReference>
<dbReference type="SFLD" id="SFLDS00005">
    <property type="entry name" value="Isoprenoid_Synthase_Type_I"/>
    <property type="match status" value="1"/>
</dbReference>
<keyword evidence="2" id="KW-1185">Reference proteome</keyword>
<protein>
    <submittedName>
        <fullName evidence="1">Squalene synthase HpnC</fullName>
    </submittedName>
</protein>
<evidence type="ECO:0000313" key="2">
    <source>
        <dbReference type="Proteomes" id="UP000029273"/>
    </source>
</evidence>
<sequence length="292" mass="32954">MTSPPLAPETEQAYRACLAIASRHYENFPVASWLLPAQLRRPVAAIYAFARRADDIADEGSQSAGERLDALDRVDAALMSAAAGKWPDDPIYVALADAIARYQLPIQPFQDLLLAFRQDVRQTRYRDFGEIMGYCRLSANPVGRLLLHLNAQATPDNLAESDAVCTALQLINFYQDLYSDYVDRGRIYLPQDEMAEYGVDETDIARRRSTSALRRLMHHQYRRADRLLRAGAPLGGRLPGRMGLELRAIIIGGARILYRLQQQRDDLFSRPRLNLRDRLAIVGGACLPRRRS</sequence>
<dbReference type="GO" id="GO:0004311">
    <property type="term" value="F:geranylgeranyl diphosphate synthase activity"/>
    <property type="evidence" value="ECO:0007669"/>
    <property type="project" value="InterPro"/>
</dbReference>
<dbReference type="PANTHER" id="PTHR31480">
    <property type="entry name" value="BIFUNCTIONAL LYCOPENE CYCLASE/PHYTOENE SYNTHASE"/>
    <property type="match status" value="1"/>
</dbReference>
<dbReference type="SFLD" id="SFLDG01018">
    <property type="entry name" value="Squalene/Phytoene_Synthase_Lik"/>
    <property type="match status" value="1"/>
</dbReference>
<dbReference type="Proteomes" id="UP000029273">
    <property type="component" value="Unassembled WGS sequence"/>
</dbReference>
<gene>
    <name evidence="1" type="ORF">Thpro_020181</name>
</gene>
<dbReference type="NCBIfam" id="TIGR03464">
    <property type="entry name" value="HpnC"/>
    <property type="match status" value="1"/>
</dbReference>
<dbReference type="SFLD" id="SFLDG01212">
    <property type="entry name" value="Phytoene_synthase_like"/>
    <property type="match status" value="1"/>
</dbReference>
<dbReference type="InterPro" id="IPR017827">
    <property type="entry name" value="HSQ_synthase_HpnC"/>
</dbReference>
<dbReference type="OrthoDB" id="9807580at2"/>
<dbReference type="InterPro" id="IPR044843">
    <property type="entry name" value="Trans_IPPS_bact-type"/>
</dbReference>
<dbReference type="InterPro" id="IPR002060">
    <property type="entry name" value="Squ/phyt_synthse"/>
</dbReference>
<reference evidence="1 2" key="1">
    <citation type="journal article" date="2014" name="Genome Announc.">
        <title>Draft Genome Sequence of the Iron-Oxidizing, Acidophilic, and Halotolerant 'Thiobacillus prosperus' Type Strain DSM 5130.</title>
        <authorList>
            <person name="Ossandon F.J."/>
            <person name="Cardenas J.P."/>
            <person name="Corbett M."/>
            <person name="Quatrini R."/>
            <person name="Holmes D.S."/>
            <person name="Watkin E."/>
        </authorList>
    </citation>
    <scope>NUCLEOTIDE SEQUENCE [LARGE SCALE GENOMIC DNA]</scope>
    <source>
        <strain evidence="1 2">DSM 5130</strain>
    </source>
</reference>
<accession>A0A1A6C7D9</accession>
<evidence type="ECO:0000313" key="1">
    <source>
        <dbReference type="EMBL" id="OBS10465.1"/>
    </source>
</evidence>
<name>A0A1A6C7D9_9GAMM</name>
<organism evidence="1 2">
    <name type="scientific">Acidihalobacter prosperus</name>
    <dbReference type="NCBI Taxonomy" id="160660"/>
    <lineage>
        <taxon>Bacteria</taxon>
        <taxon>Pseudomonadati</taxon>
        <taxon>Pseudomonadota</taxon>
        <taxon>Gammaproteobacteria</taxon>
        <taxon>Chromatiales</taxon>
        <taxon>Ectothiorhodospiraceae</taxon>
        <taxon>Acidihalobacter</taxon>
    </lineage>
</organism>
<comment type="caution">
    <text evidence="1">The sequence shown here is derived from an EMBL/GenBank/DDBJ whole genome shotgun (WGS) entry which is preliminary data.</text>
</comment>
<dbReference type="SUPFAM" id="SSF48576">
    <property type="entry name" value="Terpenoid synthases"/>
    <property type="match status" value="1"/>
</dbReference>
<dbReference type="Gene3D" id="1.10.600.10">
    <property type="entry name" value="Farnesyl Diphosphate Synthase"/>
    <property type="match status" value="1"/>
</dbReference>
<dbReference type="GO" id="GO:0016114">
    <property type="term" value="P:terpenoid biosynthetic process"/>
    <property type="evidence" value="ECO:0007669"/>
    <property type="project" value="UniProtKB-ARBA"/>
</dbReference>
<dbReference type="CDD" id="cd00683">
    <property type="entry name" value="Trans_IPPS_HH"/>
    <property type="match status" value="1"/>
</dbReference>
<dbReference type="Pfam" id="PF00494">
    <property type="entry name" value="SQS_PSY"/>
    <property type="match status" value="1"/>
</dbReference>
<dbReference type="InterPro" id="IPR033904">
    <property type="entry name" value="Trans_IPPS_HH"/>
</dbReference>
<dbReference type="EMBL" id="JQSG02000001">
    <property type="protein sequence ID" value="OBS10465.1"/>
    <property type="molecule type" value="Genomic_DNA"/>
</dbReference>
<dbReference type="GO" id="GO:0051996">
    <property type="term" value="F:squalene synthase [NAD(P)H] activity"/>
    <property type="evidence" value="ECO:0007669"/>
    <property type="project" value="InterPro"/>
</dbReference>
<dbReference type="AlphaFoldDB" id="A0A1A6C7D9"/>
<proteinExistence type="predicted"/>